<dbReference type="Pfam" id="PF00067">
    <property type="entry name" value="p450"/>
    <property type="match status" value="1"/>
</dbReference>
<comment type="similarity">
    <text evidence="1">Belongs to the cytochrome P450 family.</text>
</comment>
<organism evidence="5 6">
    <name type="scientific">Apiospora saccharicola</name>
    <dbReference type="NCBI Taxonomy" id="335842"/>
    <lineage>
        <taxon>Eukaryota</taxon>
        <taxon>Fungi</taxon>
        <taxon>Dikarya</taxon>
        <taxon>Ascomycota</taxon>
        <taxon>Pezizomycotina</taxon>
        <taxon>Sordariomycetes</taxon>
        <taxon>Xylariomycetidae</taxon>
        <taxon>Amphisphaeriales</taxon>
        <taxon>Apiosporaceae</taxon>
        <taxon>Apiospora</taxon>
    </lineage>
</organism>
<dbReference type="EMBL" id="JAQQWM010000002">
    <property type="protein sequence ID" value="KAK8078601.1"/>
    <property type="molecule type" value="Genomic_DNA"/>
</dbReference>
<dbReference type="InterPro" id="IPR001128">
    <property type="entry name" value="Cyt_P450"/>
</dbReference>
<name>A0ABR1W4Z9_9PEZI</name>
<proteinExistence type="inferred from homology"/>
<dbReference type="PANTHER" id="PTHR24304:SF2">
    <property type="entry name" value="24-HYDROXYCHOLESTEROL 7-ALPHA-HYDROXYLASE"/>
    <property type="match status" value="1"/>
</dbReference>
<dbReference type="Proteomes" id="UP001446871">
    <property type="component" value="Unassembled WGS sequence"/>
</dbReference>
<dbReference type="InterPro" id="IPR036396">
    <property type="entry name" value="Cyt_P450_sf"/>
</dbReference>
<sequence>MRLRSVSNVVPSSATLAIYILSDKALVSSLQSSLSSLSPDLLPKELESIPLLVSAYAEALRFGVHIHVPRNAPHHDVRVQGVTIPKDKLLFVNTYLAHNDEAVWNTRNGEKPLNRFCADRFLTDPSDPSSGPAKKMKQAAASGKAKGGVQFSTEGLDGAWIPFGDRLLAKRIMPFTAALLLRYFDMELLVDGGKPSFHSPRFGLSVAMPTAPVPFRLRRRNHVCGPESTHFERGD</sequence>
<accession>A0ABR1W4Z9</accession>
<evidence type="ECO:0000256" key="3">
    <source>
        <dbReference type="ARBA" id="ARBA00022723"/>
    </source>
</evidence>
<protein>
    <submittedName>
        <fullName evidence="5">Cytochrome P450</fullName>
    </submittedName>
</protein>
<evidence type="ECO:0000313" key="5">
    <source>
        <dbReference type="EMBL" id="KAK8078601.1"/>
    </source>
</evidence>
<comment type="caution">
    <text evidence="5">The sequence shown here is derived from an EMBL/GenBank/DDBJ whole genome shotgun (WGS) entry which is preliminary data.</text>
</comment>
<keyword evidence="3" id="KW-0479">Metal-binding</keyword>
<keyword evidence="2" id="KW-0349">Heme</keyword>
<keyword evidence="6" id="KW-1185">Reference proteome</keyword>
<dbReference type="SUPFAM" id="SSF48264">
    <property type="entry name" value="Cytochrome P450"/>
    <property type="match status" value="1"/>
</dbReference>
<evidence type="ECO:0000313" key="6">
    <source>
        <dbReference type="Proteomes" id="UP001446871"/>
    </source>
</evidence>
<dbReference type="Gene3D" id="1.10.630.10">
    <property type="entry name" value="Cytochrome P450"/>
    <property type="match status" value="1"/>
</dbReference>
<keyword evidence="4" id="KW-0408">Iron</keyword>
<reference evidence="5 6" key="1">
    <citation type="submission" date="2023-01" db="EMBL/GenBank/DDBJ databases">
        <title>Analysis of 21 Apiospora genomes using comparative genomics revels a genus with tremendous synthesis potential of carbohydrate active enzymes and secondary metabolites.</title>
        <authorList>
            <person name="Sorensen T."/>
        </authorList>
    </citation>
    <scope>NUCLEOTIDE SEQUENCE [LARGE SCALE GENOMIC DNA]</scope>
    <source>
        <strain evidence="5 6">CBS 83171</strain>
    </source>
</reference>
<dbReference type="InterPro" id="IPR050529">
    <property type="entry name" value="CYP450_sterol_14alpha_dmase"/>
</dbReference>
<evidence type="ECO:0000256" key="1">
    <source>
        <dbReference type="ARBA" id="ARBA00010617"/>
    </source>
</evidence>
<gene>
    <name evidence="5" type="ORF">PG996_004771</name>
</gene>
<evidence type="ECO:0000256" key="4">
    <source>
        <dbReference type="ARBA" id="ARBA00023004"/>
    </source>
</evidence>
<dbReference type="PANTHER" id="PTHR24304">
    <property type="entry name" value="CYTOCHROME P450 FAMILY 7"/>
    <property type="match status" value="1"/>
</dbReference>
<evidence type="ECO:0000256" key="2">
    <source>
        <dbReference type="ARBA" id="ARBA00022617"/>
    </source>
</evidence>